<dbReference type="InterPro" id="IPR017853">
    <property type="entry name" value="GH"/>
</dbReference>
<dbReference type="GO" id="GO:0004553">
    <property type="term" value="F:hydrolase activity, hydrolyzing O-glycosyl compounds"/>
    <property type="evidence" value="ECO:0007669"/>
    <property type="project" value="TreeGrafter"/>
</dbReference>
<sequence>MSKQGKRLLWIVLGFVLWMGLESAMAADWGAVLPPPGGDFQPAATPFRETLCLGVKFSQGEPLASLSNLSELGVRWVRDNVGWSIMEPTAGQFLSHFPNDFQQRLDYYKAHGIGVVFMLAYGNQKAYPNTPENPTHSVNASGFSRYAAQVAGLMKASGVPFVLEIWNEPHNDAILQKFGGHWQGKAPSPWVDQYIKITQESVRAVKAIDPAIKLLTDDDMWIVHYWFLEAGLPKEIAGFAVHPYNAPANPEYTAVAYDTDWTRPFNVVDQDRSFRSAVRRLRDQGKAKLGYTPEIWITEWGWPLEGAKGSIPESTLVAYLPRTYILAAAAGIKATCWFSSYDAVDGLMGLTRNNGQHRQTYFAYQTMARQLGDMILLSQLAGADHPASGIQGFVFTGARGRKLVVWSVEGAAPYLSVPANEKTIEAVDVLGKPVALDTSVQGRRRIKLGAAPVYISGTWLDAPLDIGVNY</sequence>
<organism evidence="1 2">
    <name type="scientific">Methylomagnum ishizawai</name>
    <dbReference type="NCBI Taxonomy" id="1760988"/>
    <lineage>
        <taxon>Bacteria</taxon>
        <taxon>Pseudomonadati</taxon>
        <taxon>Pseudomonadota</taxon>
        <taxon>Gammaproteobacteria</taxon>
        <taxon>Methylococcales</taxon>
        <taxon>Methylococcaceae</taxon>
        <taxon>Methylomagnum</taxon>
    </lineage>
</organism>
<accession>A0A1Y6CYV0</accession>
<dbReference type="PANTHER" id="PTHR12631">
    <property type="entry name" value="ALPHA-L-IDURONIDASE"/>
    <property type="match status" value="1"/>
</dbReference>
<proteinExistence type="predicted"/>
<dbReference type="Gene3D" id="3.20.20.80">
    <property type="entry name" value="Glycosidases"/>
    <property type="match status" value="1"/>
</dbReference>
<dbReference type="SUPFAM" id="SSF51445">
    <property type="entry name" value="(Trans)glycosidases"/>
    <property type="match status" value="1"/>
</dbReference>
<gene>
    <name evidence="1" type="ORF">SAMN02949497_0632</name>
</gene>
<dbReference type="RefSeq" id="WP_125468777.1">
    <property type="nucleotide sequence ID" value="NZ_FXAM01000001.1"/>
</dbReference>
<dbReference type="InterPro" id="IPR051923">
    <property type="entry name" value="Glycosyl_Hydrolase_39"/>
</dbReference>
<protein>
    <submittedName>
        <fullName evidence="1">Cellulase (Glycosyl hydrolase family 5)</fullName>
    </submittedName>
</protein>
<name>A0A1Y6CYV0_9GAMM</name>
<evidence type="ECO:0000313" key="1">
    <source>
        <dbReference type="EMBL" id="SMF93354.1"/>
    </source>
</evidence>
<dbReference type="AlphaFoldDB" id="A0A1Y6CYV0"/>
<dbReference type="OrthoDB" id="9776971at2"/>
<keyword evidence="1" id="KW-0378">Hydrolase</keyword>
<reference evidence="1 2" key="1">
    <citation type="submission" date="2016-12" db="EMBL/GenBank/DDBJ databases">
        <authorList>
            <person name="Song W.-J."/>
            <person name="Kurnit D.M."/>
        </authorList>
    </citation>
    <scope>NUCLEOTIDE SEQUENCE [LARGE SCALE GENOMIC DNA]</scope>
    <source>
        <strain evidence="1 2">175</strain>
    </source>
</reference>
<keyword evidence="2" id="KW-1185">Reference proteome</keyword>
<evidence type="ECO:0000313" key="2">
    <source>
        <dbReference type="Proteomes" id="UP000192923"/>
    </source>
</evidence>
<dbReference type="EMBL" id="FXAM01000001">
    <property type="protein sequence ID" value="SMF93354.1"/>
    <property type="molecule type" value="Genomic_DNA"/>
</dbReference>
<dbReference type="STRING" id="1760988.SAMN02949497_0632"/>
<dbReference type="PANTHER" id="PTHR12631:SF10">
    <property type="entry name" value="BETA-XYLOSIDASE-LIKE PROTEIN-RELATED"/>
    <property type="match status" value="1"/>
</dbReference>
<dbReference type="Proteomes" id="UP000192923">
    <property type="component" value="Unassembled WGS sequence"/>
</dbReference>